<dbReference type="AlphaFoldDB" id="A0A328UHH7"/>
<dbReference type="SUPFAM" id="SSF54373">
    <property type="entry name" value="FAD-linked reductases, C-terminal domain"/>
    <property type="match status" value="1"/>
</dbReference>
<protein>
    <submittedName>
        <fullName evidence="3">FAD/NAD(P)-binding oxidoreductase</fullName>
    </submittedName>
</protein>
<evidence type="ECO:0000313" key="4">
    <source>
        <dbReference type="Proteomes" id="UP000249377"/>
    </source>
</evidence>
<dbReference type="SUPFAM" id="SSF51905">
    <property type="entry name" value="FAD/NAD(P)-binding domain"/>
    <property type="match status" value="1"/>
</dbReference>
<evidence type="ECO:0000313" key="3">
    <source>
        <dbReference type="EMBL" id="RAQ29780.1"/>
    </source>
</evidence>
<dbReference type="Proteomes" id="UP000249377">
    <property type="component" value="Unassembled WGS sequence"/>
</dbReference>
<dbReference type="CDD" id="cd19946">
    <property type="entry name" value="GlpA-like_Fer2_BFD-like"/>
    <property type="match status" value="1"/>
</dbReference>
<dbReference type="Pfam" id="PF01266">
    <property type="entry name" value="DAO"/>
    <property type="match status" value="1"/>
</dbReference>
<evidence type="ECO:0000259" key="2">
    <source>
        <dbReference type="Pfam" id="PF04324"/>
    </source>
</evidence>
<dbReference type="RefSeq" id="WP_112332209.1">
    <property type="nucleotide sequence ID" value="NZ_JADPHD010000005.1"/>
</dbReference>
<dbReference type="Pfam" id="PF04324">
    <property type="entry name" value="Fer2_BFD"/>
    <property type="match status" value="1"/>
</dbReference>
<dbReference type="Gene3D" id="3.50.50.60">
    <property type="entry name" value="FAD/NAD(P)-binding domain"/>
    <property type="match status" value="1"/>
</dbReference>
<dbReference type="EMBL" id="QLYR01000002">
    <property type="protein sequence ID" value="RAQ29780.1"/>
    <property type="molecule type" value="Genomic_DNA"/>
</dbReference>
<dbReference type="InterPro" id="IPR041854">
    <property type="entry name" value="BFD-like_2Fe2S-bd_dom_sf"/>
</dbReference>
<sequence>MIHVDVAVIGGGICGCALLYELSRYRVSSILLERENDVSIGTTKANSAIVHAGYDPLPGTSMARYNVEGNALVKELCRKLDVPCKETGSLVLAFDGEEMLQVDVLFHRGRKNGVPGLRVLNPAEIRELEPAVSDAAKAALYAPSAAIVSPWELALALAETAVRNGAGVRLNSEVTAIRKGAGGRGFILAAGGEEIHARYVVNAAGVDCDLVDRLLNPASFTVHPSKGQYYLLDKSQGALVKHVIFQCPGKQGKGVLVAPTVHGNLIVGPDAEPAERGDLSTTAEGLEFVRRTAAKSVPGIAFRESIRNFSGLRALTDEEDFIVGESETPGFFRIAGIKSPGLTSAPAIARDMVRMLGASGLALEEKAEWVDRRHVVRFKQLSAAGRAELIRRQPLYGRIVCRCETVTEGEIVAALHSPLPPCSLDGVKRRCGTGMGRCQGGFCGPRVLEIIARETGCAPEQIPQDRAGMTVVTGRTKEGQ</sequence>
<gene>
    <name evidence="3" type="ORF">DPQ25_05655</name>
</gene>
<dbReference type="PANTHER" id="PTHR42720:SF1">
    <property type="entry name" value="GLYCEROL 3-PHOSPHATE OXIDASE"/>
    <property type="match status" value="1"/>
</dbReference>
<proteinExistence type="predicted"/>
<feature type="domain" description="FAD dependent oxidoreductase" evidence="1">
    <location>
        <begin position="5"/>
        <end position="354"/>
    </location>
</feature>
<dbReference type="InterPro" id="IPR007419">
    <property type="entry name" value="BFD-like_2Fe2S-bd_dom"/>
</dbReference>
<dbReference type="InterPro" id="IPR036188">
    <property type="entry name" value="FAD/NAD-bd_sf"/>
</dbReference>
<organism evidence="3 4">
    <name type="scientific">Hydrogeniiclostridium mannosilyticum</name>
    <dbReference type="NCBI Taxonomy" id="2764322"/>
    <lineage>
        <taxon>Bacteria</taxon>
        <taxon>Bacillati</taxon>
        <taxon>Bacillota</taxon>
        <taxon>Clostridia</taxon>
        <taxon>Eubacteriales</taxon>
        <taxon>Acutalibacteraceae</taxon>
        <taxon>Hydrogeniiclostridium</taxon>
    </lineage>
</organism>
<dbReference type="InterPro" id="IPR052745">
    <property type="entry name" value="G3P_Oxidase/Oxidoreductase"/>
</dbReference>
<feature type="domain" description="BFD-like [2Fe-2S]-binding" evidence="2">
    <location>
        <begin position="399"/>
        <end position="452"/>
    </location>
</feature>
<dbReference type="InterPro" id="IPR006076">
    <property type="entry name" value="FAD-dep_OxRdtase"/>
</dbReference>
<dbReference type="Gene3D" id="1.10.10.1100">
    <property type="entry name" value="BFD-like [2Fe-2S]-binding domain"/>
    <property type="match status" value="1"/>
</dbReference>
<accession>A0A328UHH7</accession>
<evidence type="ECO:0000259" key="1">
    <source>
        <dbReference type="Pfam" id="PF01266"/>
    </source>
</evidence>
<comment type="caution">
    <text evidence="3">The sequence shown here is derived from an EMBL/GenBank/DDBJ whole genome shotgun (WGS) entry which is preliminary data.</text>
</comment>
<dbReference type="PANTHER" id="PTHR42720">
    <property type="entry name" value="GLYCEROL-3-PHOSPHATE DEHYDROGENASE"/>
    <property type="match status" value="1"/>
</dbReference>
<reference evidence="3 4" key="1">
    <citation type="submission" date="2018-06" db="EMBL/GenBank/DDBJ databases">
        <title>Noncontiguous genome sequence of Ruminococcaceae bacterium ASD2818.</title>
        <authorList>
            <person name="Chaplin A.V."/>
            <person name="Sokolova S.R."/>
            <person name="Kochetkova T.O."/>
            <person name="Goltsov A.Y."/>
            <person name="Trofimov D.Y."/>
            <person name="Efimov B.A."/>
        </authorList>
    </citation>
    <scope>NUCLEOTIDE SEQUENCE [LARGE SCALE GENOMIC DNA]</scope>
    <source>
        <strain evidence="3 4">ASD2818</strain>
    </source>
</reference>
<keyword evidence="4" id="KW-1185">Reference proteome</keyword>
<name>A0A328UHH7_9FIRM</name>
<dbReference type="Gene3D" id="3.30.9.10">
    <property type="entry name" value="D-Amino Acid Oxidase, subunit A, domain 2"/>
    <property type="match status" value="1"/>
</dbReference>